<feature type="region of interest" description="Disordered" evidence="1">
    <location>
        <begin position="1"/>
        <end position="121"/>
    </location>
</feature>
<feature type="compositionally biased region" description="Basic and acidic residues" evidence="1">
    <location>
        <begin position="21"/>
        <end position="30"/>
    </location>
</feature>
<feature type="compositionally biased region" description="Basic residues" evidence="1">
    <location>
        <begin position="1"/>
        <end position="10"/>
    </location>
</feature>
<gene>
    <name evidence="2" type="ORF">ACHAW5_010005</name>
</gene>
<dbReference type="AlphaFoldDB" id="A0ABD3NIZ3"/>
<evidence type="ECO:0000313" key="2">
    <source>
        <dbReference type="EMBL" id="KAL3775847.1"/>
    </source>
</evidence>
<protein>
    <submittedName>
        <fullName evidence="2">Uncharacterized protein</fullName>
    </submittedName>
</protein>
<sequence>MARSPSKRTSQRLGMAQAAAQREREQRDRLAALYADRGQEQSAQSETSNLGDVALPRRISQRLATHTPASSPGRSSTAAAAAASPAAAAASSGTGTSPAPADLSAPTSAEKRTSKRARLSG</sequence>
<keyword evidence="3" id="KW-1185">Reference proteome</keyword>
<feature type="compositionally biased region" description="Low complexity" evidence="1">
    <location>
        <begin position="67"/>
        <end position="101"/>
    </location>
</feature>
<dbReference type="EMBL" id="JALLAZ020001387">
    <property type="protein sequence ID" value="KAL3775847.1"/>
    <property type="molecule type" value="Genomic_DNA"/>
</dbReference>
<dbReference type="Proteomes" id="UP001530315">
    <property type="component" value="Unassembled WGS sequence"/>
</dbReference>
<comment type="caution">
    <text evidence="2">The sequence shown here is derived from an EMBL/GenBank/DDBJ whole genome shotgun (WGS) entry which is preliminary data.</text>
</comment>
<proteinExistence type="predicted"/>
<name>A0ABD3NIZ3_9STRA</name>
<organism evidence="2 3">
    <name type="scientific">Stephanodiscus triporus</name>
    <dbReference type="NCBI Taxonomy" id="2934178"/>
    <lineage>
        <taxon>Eukaryota</taxon>
        <taxon>Sar</taxon>
        <taxon>Stramenopiles</taxon>
        <taxon>Ochrophyta</taxon>
        <taxon>Bacillariophyta</taxon>
        <taxon>Coscinodiscophyceae</taxon>
        <taxon>Thalassiosirophycidae</taxon>
        <taxon>Stephanodiscales</taxon>
        <taxon>Stephanodiscaceae</taxon>
        <taxon>Stephanodiscus</taxon>
    </lineage>
</organism>
<accession>A0ABD3NIZ3</accession>
<evidence type="ECO:0000256" key="1">
    <source>
        <dbReference type="SAM" id="MobiDB-lite"/>
    </source>
</evidence>
<feature type="compositionally biased region" description="Polar residues" evidence="1">
    <location>
        <begin position="40"/>
        <end position="50"/>
    </location>
</feature>
<reference evidence="2 3" key="1">
    <citation type="submission" date="2024-10" db="EMBL/GenBank/DDBJ databases">
        <title>Updated reference genomes for cyclostephanoid diatoms.</title>
        <authorList>
            <person name="Roberts W.R."/>
            <person name="Alverson A.J."/>
        </authorList>
    </citation>
    <scope>NUCLEOTIDE SEQUENCE [LARGE SCALE GENOMIC DNA]</scope>
    <source>
        <strain evidence="2 3">AJA276-08</strain>
    </source>
</reference>
<evidence type="ECO:0000313" key="3">
    <source>
        <dbReference type="Proteomes" id="UP001530315"/>
    </source>
</evidence>